<dbReference type="GO" id="GO:0005886">
    <property type="term" value="C:plasma membrane"/>
    <property type="evidence" value="ECO:0007669"/>
    <property type="project" value="UniProtKB-SubCell"/>
</dbReference>
<proteinExistence type="inferred from homology"/>
<keyword evidence="5" id="KW-0997">Cell inner membrane</keyword>
<organism evidence="13 14">
    <name type="scientific">Ramlibacter agri</name>
    <dbReference type="NCBI Taxonomy" id="2728837"/>
    <lineage>
        <taxon>Bacteria</taxon>
        <taxon>Pseudomonadati</taxon>
        <taxon>Pseudomonadota</taxon>
        <taxon>Betaproteobacteria</taxon>
        <taxon>Burkholderiales</taxon>
        <taxon>Comamonadaceae</taxon>
        <taxon>Ramlibacter</taxon>
    </lineage>
</organism>
<dbReference type="GO" id="GO:0015628">
    <property type="term" value="P:protein secretion by the type II secretion system"/>
    <property type="evidence" value="ECO:0007669"/>
    <property type="project" value="InterPro"/>
</dbReference>
<evidence type="ECO:0000256" key="9">
    <source>
        <dbReference type="ARBA" id="ARBA00025772"/>
    </source>
</evidence>
<sequence>MLNPVRQRGFNLVEAMVTLSVLGLLIAMALPSMSDWMNSTKVRTVAENAQTGLQRARAEAIKRNKVVTFWLVSPNTTAAPDDTCALSSTSGAWVVSLDDPTSHCATAPSPTDAPRIVQTYGPGNAAALISVAGTQTDGSTAATSVSFNGYGQRVGTGTLANIDVTHADASARQLRIQISTSGSIRMCDRGIASPDPRACTP</sequence>
<keyword evidence="7 11" id="KW-1133">Transmembrane helix</keyword>
<evidence type="ECO:0000259" key="12">
    <source>
        <dbReference type="Pfam" id="PF12019"/>
    </source>
</evidence>
<comment type="similarity">
    <text evidence="9">Belongs to the GSP H family.</text>
</comment>
<protein>
    <recommendedName>
        <fullName evidence="2">Type II secretion system protein H</fullName>
    </recommendedName>
    <alternativeName>
        <fullName evidence="10">General secretion pathway protein H</fullName>
    </alternativeName>
</protein>
<accession>A0A848H027</accession>
<dbReference type="InterPro" id="IPR045584">
    <property type="entry name" value="Pilin-like"/>
</dbReference>
<keyword evidence="3" id="KW-1003">Cell membrane</keyword>
<keyword evidence="6 11" id="KW-0812">Transmembrane</keyword>
<evidence type="ECO:0000256" key="8">
    <source>
        <dbReference type="ARBA" id="ARBA00023136"/>
    </source>
</evidence>
<evidence type="ECO:0000256" key="1">
    <source>
        <dbReference type="ARBA" id="ARBA00004377"/>
    </source>
</evidence>
<feature type="transmembrane region" description="Helical" evidence="11">
    <location>
        <begin position="12"/>
        <end position="33"/>
    </location>
</feature>
<dbReference type="Pfam" id="PF07963">
    <property type="entry name" value="N_methyl"/>
    <property type="match status" value="1"/>
</dbReference>
<evidence type="ECO:0000256" key="4">
    <source>
        <dbReference type="ARBA" id="ARBA00022481"/>
    </source>
</evidence>
<evidence type="ECO:0000256" key="10">
    <source>
        <dbReference type="ARBA" id="ARBA00030775"/>
    </source>
</evidence>
<dbReference type="GO" id="GO:0015627">
    <property type="term" value="C:type II protein secretion system complex"/>
    <property type="evidence" value="ECO:0007669"/>
    <property type="project" value="InterPro"/>
</dbReference>
<dbReference type="AlphaFoldDB" id="A0A848H027"/>
<keyword evidence="8 11" id="KW-0472">Membrane</keyword>
<evidence type="ECO:0000256" key="7">
    <source>
        <dbReference type="ARBA" id="ARBA00022989"/>
    </source>
</evidence>
<evidence type="ECO:0000256" key="6">
    <source>
        <dbReference type="ARBA" id="ARBA00022692"/>
    </source>
</evidence>
<dbReference type="Proteomes" id="UP000541185">
    <property type="component" value="Unassembled WGS sequence"/>
</dbReference>
<evidence type="ECO:0000256" key="3">
    <source>
        <dbReference type="ARBA" id="ARBA00022475"/>
    </source>
</evidence>
<keyword evidence="4" id="KW-0488">Methylation</keyword>
<evidence type="ECO:0000256" key="5">
    <source>
        <dbReference type="ARBA" id="ARBA00022519"/>
    </source>
</evidence>
<evidence type="ECO:0000313" key="13">
    <source>
        <dbReference type="EMBL" id="NML42972.1"/>
    </source>
</evidence>
<feature type="domain" description="General secretion pathway GspH" evidence="12">
    <location>
        <begin position="46"/>
        <end position="182"/>
    </location>
</feature>
<comment type="subcellular location">
    <subcellularLocation>
        <location evidence="1">Cell inner membrane</location>
        <topology evidence="1">Single-pass membrane protein</topology>
    </subcellularLocation>
</comment>
<dbReference type="InterPro" id="IPR022346">
    <property type="entry name" value="T2SS_GspH"/>
</dbReference>
<name>A0A848H027_9BURK</name>
<reference evidence="13 14" key="1">
    <citation type="submission" date="2020-04" db="EMBL/GenBank/DDBJ databases">
        <title>Ramlibacter sp. G-1-2-2 isolated from soil.</title>
        <authorList>
            <person name="Dahal R.H."/>
        </authorList>
    </citation>
    <scope>NUCLEOTIDE SEQUENCE [LARGE SCALE GENOMIC DNA]</scope>
    <source>
        <strain evidence="13 14">G-1-2-2</strain>
    </source>
</reference>
<keyword evidence="14" id="KW-1185">Reference proteome</keyword>
<gene>
    <name evidence="13" type="ORF">HHL11_04360</name>
</gene>
<evidence type="ECO:0000313" key="14">
    <source>
        <dbReference type="Proteomes" id="UP000541185"/>
    </source>
</evidence>
<evidence type="ECO:0000256" key="11">
    <source>
        <dbReference type="SAM" id="Phobius"/>
    </source>
</evidence>
<dbReference type="SUPFAM" id="SSF54523">
    <property type="entry name" value="Pili subunits"/>
    <property type="match status" value="1"/>
</dbReference>
<evidence type="ECO:0000256" key="2">
    <source>
        <dbReference type="ARBA" id="ARBA00021549"/>
    </source>
</evidence>
<dbReference type="RefSeq" id="WP_169417214.1">
    <property type="nucleotide sequence ID" value="NZ_JABBFX010000001.1"/>
</dbReference>
<dbReference type="Gene3D" id="3.55.40.10">
    <property type="entry name" value="minor pseudopilin epsh domain"/>
    <property type="match status" value="1"/>
</dbReference>
<dbReference type="Pfam" id="PF12019">
    <property type="entry name" value="GspH"/>
    <property type="match status" value="1"/>
</dbReference>
<comment type="caution">
    <text evidence="13">The sequence shown here is derived from an EMBL/GenBank/DDBJ whole genome shotgun (WGS) entry which is preliminary data.</text>
</comment>
<dbReference type="InterPro" id="IPR012902">
    <property type="entry name" value="N_methyl_site"/>
</dbReference>
<dbReference type="EMBL" id="JABBFX010000001">
    <property type="protein sequence ID" value="NML42972.1"/>
    <property type="molecule type" value="Genomic_DNA"/>
</dbReference>
<dbReference type="NCBIfam" id="TIGR02532">
    <property type="entry name" value="IV_pilin_GFxxxE"/>
    <property type="match status" value="1"/>
</dbReference>